<reference evidence="2" key="1">
    <citation type="journal article" date="2019" name="bioRxiv">
        <title>The Genome of the Zebra Mussel, Dreissena polymorpha: A Resource for Invasive Species Research.</title>
        <authorList>
            <person name="McCartney M.A."/>
            <person name="Auch B."/>
            <person name="Kono T."/>
            <person name="Mallez S."/>
            <person name="Zhang Y."/>
            <person name="Obille A."/>
            <person name="Becker A."/>
            <person name="Abrahante J.E."/>
            <person name="Garbe J."/>
            <person name="Badalamenti J.P."/>
            <person name="Herman A."/>
            <person name="Mangelson H."/>
            <person name="Liachko I."/>
            <person name="Sullivan S."/>
            <person name="Sone E.D."/>
            <person name="Koren S."/>
            <person name="Silverstein K.A.T."/>
            <person name="Beckman K.B."/>
            <person name="Gohl D.M."/>
        </authorList>
    </citation>
    <scope>NUCLEOTIDE SEQUENCE</scope>
    <source>
        <strain evidence="2">Duluth1</strain>
        <tissue evidence="2">Whole animal</tissue>
    </source>
</reference>
<accession>A0A9D4FYR9</accession>
<feature type="region of interest" description="Disordered" evidence="1">
    <location>
        <begin position="1"/>
        <end position="35"/>
    </location>
</feature>
<sequence length="53" mass="5805">MASRFSNNCHASSSHAANKITYDSKRDHSPPSLKGPLKVVYVVDVMTFTYSSA</sequence>
<dbReference type="AlphaFoldDB" id="A0A9D4FYR9"/>
<evidence type="ECO:0000313" key="3">
    <source>
        <dbReference type="Proteomes" id="UP000828390"/>
    </source>
</evidence>
<protein>
    <submittedName>
        <fullName evidence="2">Uncharacterized protein</fullName>
    </submittedName>
</protein>
<evidence type="ECO:0000313" key="2">
    <source>
        <dbReference type="EMBL" id="KAH3807609.1"/>
    </source>
</evidence>
<keyword evidence="3" id="KW-1185">Reference proteome</keyword>
<name>A0A9D4FYR9_DREPO</name>
<dbReference type="Proteomes" id="UP000828390">
    <property type="component" value="Unassembled WGS sequence"/>
</dbReference>
<proteinExistence type="predicted"/>
<reference evidence="2" key="2">
    <citation type="submission" date="2020-11" db="EMBL/GenBank/DDBJ databases">
        <authorList>
            <person name="McCartney M.A."/>
            <person name="Auch B."/>
            <person name="Kono T."/>
            <person name="Mallez S."/>
            <person name="Becker A."/>
            <person name="Gohl D.M."/>
            <person name="Silverstein K.A.T."/>
            <person name="Koren S."/>
            <person name="Bechman K.B."/>
            <person name="Herman A."/>
            <person name="Abrahante J.E."/>
            <person name="Garbe J."/>
        </authorList>
    </citation>
    <scope>NUCLEOTIDE SEQUENCE</scope>
    <source>
        <strain evidence="2">Duluth1</strain>
        <tissue evidence="2">Whole animal</tissue>
    </source>
</reference>
<organism evidence="2 3">
    <name type="scientific">Dreissena polymorpha</name>
    <name type="common">Zebra mussel</name>
    <name type="synonym">Mytilus polymorpha</name>
    <dbReference type="NCBI Taxonomy" id="45954"/>
    <lineage>
        <taxon>Eukaryota</taxon>
        <taxon>Metazoa</taxon>
        <taxon>Spiralia</taxon>
        <taxon>Lophotrochozoa</taxon>
        <taxon>Mollusca</taxon>
        <taxon>Bivalvia</taxon>
        <taxon>Autobranchia</taxon>
        <taxon>Heteroconchia</taxon>
        <taxon>Euheterodonta</taxon>
        <taxon>Imparidentia</taxon>
        <taxon>Neoheterodontei</taxon>
        <taxon>Myida</taxon>
        <taxon>Dreissenoidea</taxon>
        <taxon>Dreissenidae</taxon>
        <taxon>Dreissena</taxon>
    </lineage>
</organism>
<gene>
    <name evidence="2" type="ORF">DPMN_135955</name>
</gene>
<evidence type="ECO:0000256" key="1">
    <source>
        <dbReference type="SAM" id="MobiDB-lite"/>
    </source>
</evidence>
<comment type="caution">
    <text evidence="2">The sequence shown here is derived from an EMBL/GenBank/DDBJ whole genome shotgun (WGS) entry which is preliminary data.</text>
</comment>
<feature type="compositionally biased region" description="Low complexity" evidence="1">
    <location>
        <begin position="1"/>
        <end position="18"/>
    </location>
</feature>
<dbReference type="EMBL" id="JAIWYP010000006">
    <property type="protein sequence ID" value="KAH3807609.1"/>
    <property type="molecule type" value="Genomic_DNA"/>
</dbReference>